<feature type="domain" description="RRM" evidence="10">
    <location>
        <begin position="3"/>
        <end position="90"/>
    </location>
</feature>
<evidence type="ECO:0000256" key="2">
    <source>
        <dbReference type="ARBA" id="ARBA00022484"/>
    </source>
</evidence>
<comment type="caution">
    <text evidence="11">The sequence shown here is derived from an EMBL/GenBank/DDBJ whole genome shotgun (WGS) entry which is preliminary data.</text>
</comment>
<dbReference type="GO" id="GO:0030422">
    <property type="term" value="P:siRNA processing"/>
    <property type="evidence" value="ECO:0007669"/>
    <property type="project" value="TreeGrafter"/>
</dbReference>
<evidence type="ECO:0000256" key="8">
    <source>
        <dbReference type="PROSITE-ProRule" id="PRU00176"/>
    </source>
</evidence>
<accession>A0AAW1XEQ1</accession>
<comment type="function">
    <text evidence="9">Probably involved in the RNA silencing pathway and required for the generation of small interfering RNAs (siRNAs).</text>
</comment>
<dbReference type="Pfam" id="PF26250">
    <property type="entry name" value="RRM_RdRP1_2"/>
    <property type="match status" value="1"/>
</dbReference>
<gene>
    <name evidence="11" type="ORF">M0R45_022511</name>
</gene>
<dbReference type="InterPro" id="IPR057596">
    <property type="entry name" value="RDRP_core"/>
</dbReference>
<dbReference type="AlphaFoldDB" id="A0AAW1XEQ1"/>
<evidence type="ECO:0000259" key="10">
    <source>
        <dbReference type="PROSITE" id="PS50102"/>
    </source>
</evidence>
<dbReference type="GO" id="GO:0003968">
    <property type="term" value="F:RNA-directed RNA polymerase activity"/>
    <property type="evidence" value="ECO:0007669"/>
    <property type="project" value="UniProtKB-KW"/>
</dbReference>
<dbReference type="InterPro" id="IPR007855">
    <property type="entry name" value="RDRP"/>
</dbReference>
<comment type="catalytic activity">
    <reaction evidence="7 9">
        <text>RNA(n) + a ribonucleoside 5'-triphosphate = RNA(n+1) + diphosphate</text>
        <dbReference type="Rhea" id="RHEA:21248"/>
        <dbReference type="Rhea" id="RHEA-COMP:14527"/>
        <dbReference type="Rhea" id="RHEA-COMP:17342"/>
        <dbReference type="ChEBI" id="CHEBI:33019"/>
        <dbReference type="ChEBI" id="CHEBI:61557"/>
        <dbReference type="ChEBI" id="CHEBI:140395"/>
        <dbReference type="EC" id="2.7.7.48"/>
    </reaction>
</comment>
<dbReference type="GO" id="GO:0031380">
    <property type="term" value="C:nuclear RNA-directed RNA polymerase complex"/>
    <property type="evidence" value="ECO:0007669"/>
    <property type="project" value="TreeGrafter"/>
</dbReference>
<reference evidence="11 12" key="1">
    <citation type="journal article" date="2023" name="G3 (Bethesda)">
        <title>A chromosome-length genome assembly and annotation of blackberry (Rubus argutus, cv. 'Hillquist').</title>
        <authorList>
            <person name="Bruna T."/>
            <person name="Aryal R."/>
            <person name="Dudchenko O."/>
            <person name="Sargent D.J."/>
            <person name="Mead D."/>
            <person name="Buti M."/>
            <person name="Cavallini A."/>
            <person name="Hytonen T."/>
            <person name="Andres J."/>
            <person name="Pham M."/>
            <person name="Weisz D."/>
            <person name="Mascagni F."/>
            <person name="Usai G."/>
            <person name="Natali L."/>
            <person name="Bassil N."/>
            <person name="Fernandez G.E."/>
            <person name="Lomsadze A."/>
            <person name="Armour M."/>
            <person name="Olukolu B."/>
            <person name="Poorten T."/>
            <person name="Britton C."/>
            <person name="Davik J."/>
            <person name="Ashrafi H."/>
            <person name="Aiden E.L."/>
            <person name="Borodovsky M."/>
            <person name="Worthington M."/>
        </authorList>
    </citation>
    <scope>NUCLEOTIDE SEQUENCE [LARGE SCALE GENOMIC DNA]</scope>
    <source>
        <strain evidence="11">PI 553951</strain>
    </source>
</reference>
<dbReference type="Pfam" id="PF26252">
    <property type="entry name" value="RdRP_helical"/>
    <property type="match status" value="1"/>
</dbReference>
<proteinExistence type="inferred from homology"/>
<dbReference type="InterPro" id="IPR000504">
    <property type="entry name" value="RRM_dom"/>
</dbReference>
<evidence type="ECO:0000256" key="1">
    <source>
        <dbReference type="ARBA" id="ARBA00005762"/>
    </source>
</evidence>
<comment type="similarity">
    <text evidence="1 9">Belongs to the RdRP family.</text>
</comment>
<evidence type="ECO:0000256" key="5">
    <source>
        <dbReference type="ARBA" id="ARBA00022884"/>
    </source>
</evidence>
<sequence>MVKTIKLYGFPTVESPEAVTEFLEEYTGKGTIQEVKVFPPKDGVSRSFALVQFTNEECAEIILPLADDKLLWYGESYLKAREWKLDMAPNSKVLEELVTLHFGCKISKEQFSVLWTKSDVSVKFGMELKSMYLFFSYDCVDYKLDLPSENICRIELHRPFDQFEKFLLFQLRGAPRIYKKDATVASDWIREVDFTPSCCIGQSSFLCLELPFSCALPDLHKGFVHYEENEGRFVLKEGNTFSCNSALVPILAAPRGIDLPYKILFKINSLVQHGCIPGEALDLNFYDLVDPTRIRFEYIDCALDKLFHSKECCYEPVRWLHEQYNMYMACKRVPQSLAISLDEGFVYVHRVQITPSKVYFCGPEVNLSNRVLRNYPEDGDNFLRVSFVDEDLGKMHSVDLCPRTSSTEDERRTRVYERILSTLRDGIVIGEKKFEFLAFSSSQLRENSVWMFASRRGLSAQDIREWMGDFSHIKNVAKFAARLGQSFSSSRETFSVESEEFEVIPDVEIERSGIPYCFSDGIGKISADFAENVARKCGKNSTPSAFQIRFGGYKGVVAVDPTLSKKLSLRKSMCKFKSHNTKLDVLAWSRYQPCFLNRQLITLLSTLGVQDHVFEKKQEQAMNQLEGILTDPLKAQEALELMFQGEATNMLKEMLTCYEPNAEPFLALMLQSFCASKLVELRSRTRIFVQNGRSMMGCLDETGTLQYGQVFVQRSHHAIFSGSTSTSTASEDNFTVKGKVVVAKNPCLHPGDVRVLMAVDVPALHHMVDCVVFPQKGKRPHPNECSGSDLDGDVYFVSWDNDLIPPKQTQPMNYTPAPAVELNRDVTMEDVEESFADYIVNDNLGIISNAHLVFADREPQKAMSGKCMKLAKLHSHAVDSPKTGVLVELPRSLRVREYPDFMEKIDRNTYESKRVIGKLFRQVKDVDLGSHSHSFKFKSFTREVARRFYDPDMEVDGFNDYINDAISYKSEYDYKLGNLMDYYGIKTEAELLSGNITNVSKFFNKRKDLDSINYAVRSLKKEARTWFAEKLKSNDQSDFGTGIDNMHAAKASAWYHVTYHPCYYNKGMARDHFLSFPWCVFDTLIQIKMDKTSRRNHLQKAT</sequence>
<keyword evidence="2 9" id="KW-0696">RNA-directed RNA polymerase</keyword>
<dbReference type="Proteomes" id="UP001457282">
    <property type="component" value="Unassembled WGS sequence"/>
</dbReference>
<keyword evidence="4 9" id="KW-0548">Nucleotidyltransferase</keyword>
<evidence type="ECO:0000256" key="6">
    <source>
        <dbReference type="ARBA" id="ARBA00023158"/>
    </source>
</evidence>
<evidence type="ECO:0000256" key="4">
    <source>
        <dbReference type="ARBA" id="ARBA00022695"/>
    </source>
</evidence>
<dbReference type="Pfam" id="PF05183">
    <property type="entry name" value="RdRP"/>
    <property type="match status" value="1"/>
</dbReference>
<dbReference type="InterPro" id="IPR057590">
    <property type="entry name" value="PH_RDR1/2-like"/>
</dbReference>
<dbReference type="InterPro" id="IPR058763">
    <property type="entry name" value="RRM_RDR1/2-like"/>
</dbReference>
<dbReference type="EMBL" id="JBEDUW010000004">
    <property type="protein sequence ID" value="KAK9935408.1"/>
    <property type="molecule type" value="Genomic_DNA"/>
</dbReference>
<dbReference type="PANTHER" id="PTHR23079:SF1">
    <property type="entry name" value="RNA-DEPENDENT RNA POLYMERASE 1"/>
    <property type="match status" value="1"/>
</dbReference>
<dbReference type="InterPro" id="IPR058751">
    <property type="entry name" value="RDRP_helical"/>
</dbReference>
<evidence type="ECO:0000256" key="3">
    <source>
        <dbReference type="ARBA" id="ARBA00022679"/>
    </source>
</evidence>
<dbReference type="PANTHER" id="PTHR23079">
    <property type="entry name" value="RNA-DEPENDENT RNA POLYMERASE"/>
    <property type="match status" value="1"/>
</dbReference>
<protein>
    <recommendedName>
        <fullName evidence="9">RNA-dependent RNA polymerase</fullName>
        <ecNumber evidence="9">2.7.7.48</ecNumber>
    </recommendedName>
</protein>
<dbReference type="EC" id="2.7.7.48" evidence="9"/>
<evidence type="ECO:0000256" key="9">
    <source>
        <dbReference type="RuleBase" id="RU363098"/>
    </source>
</evidence>
<dbReference type="InterPro" id="IPR035979">
    <property type="entry name" value="RBD_domain_sf"/>
</dbReference>
<dbReference type="Pfam" id="PF26253">
    <property type="entry name" value="RdRP_head"/>
    <property type="match status" value="1"/>
</dbReference>
<name>A0AAW1XEQ1_RUBAR</name>
<dbReference type="CDD" id="cd00590">
    <property type="entry name" value="RRM_SF"/>
    <property type="match status" value="1"/>
</dbReference>
<dbReference type="SUPFAM" id="SSF54928">
    <property type="entry name" value="RNA-binding domain, RBD"/>
    <property type="match status" value="1"/>
</dbReference>
<keyword evidence="3 9" id="KW-0808">Transferase</keyword>
<evidence type="ECO:0000313" key="11">
    <source>
        <dbReference type="EMBL" id="KAK9935408.1"/>
    </source>
</evidence>
<evidence type="ECO:0000256" key="7">
    <source>
        <dbReference type="ARBA" id="ARBA00048744"/>
    </source>
</evidence>
<keyword evidence="12" id="KW-1185">Reference proteome</keyword>
<dbReference type="InterPro" id="IPR058752">
    <property type="entry name" value="RDRP_C_head"/>
</dbReference>
<dbReference type="Pfam" id="PF24823">
    <property type="entry name" value="PH_RDR2"/>
    <property type="match status" value="1"/>
</dbReference>
<dbReference type="PROSITE" id="PS50102">
    <property type="entry name" value="RRM"/>
    <property type="match status" value="1"/>
</dbReference>
<evidence type="ECO:0000313" key="12">
    <source>
        <dbReference type="Proteomes" id="UP001457282"/>
    </source>
</evidence>
<dbReference type="GO" id="GO:0003723">
    <property type="term" value="F:RNA binding"/>
    <property type="evidence" value="ECO:0007669"/>
    <property type="project" value="UniProtKB-UniRule"/>
</dbReference>
<keyword evidence="5 8" id="KW-0694">RNA-binding</keyword>
<organism evidence="11 12">
    <name type="scientific">Rubus argutus</name>
    <name type="common">Southern blackberry</name>
    <dbReference type="NCBI Taxonomy" id="59490"/>
    <lineage>
        <taxon>Eukaryota</taxon>
        <taxon>Viridiplantae</taxon>
        <taxon>Streptophyta</taxon>
        <taxon>Embryophyta</taxon>
        <taxon>Tracheophyta</taxon>
        <taxon>Spermatophyta</taxon>
        <taxon>Magnoliopsida</taxon>
        <taxon>eudicotyledons</taxon>
        <taxon>Gunneridae</taxon>
        <taxon>Pentapetalae</taxon>
        <taxon>rosids</taxon>
        <taxon>fabids</taxon>
        <taxon>Rosales</taxon>
        <taxon>Rosaceae</taxon>
        <taxon>Rosoideae</taxon>
        <taxon>Rosoideae incertae sedis</taxon>
        <taxon>Rubus</taxon>
    </lineage>
</organism>
<keyword evidence="6 9" id="KW-0943">RNA-mediated gene silencing</keyword>